<evidence type="ECO:0000313" key="4">
    <source>
        <dbReference type="Proteomes" id="UP001237642"/>
    </source>
</evidence>
<dbReference type="EMBL" id="JAUIZM010000045">
    <property type="protein sequence ID" value="KAK1351342.1"/>
    <property type="molecule type" value="Genomic_DNA"/>
</dbReference>
<dbReference type="EMBL" id="JAUIZM010000015">
    <property type="protein sequence ID" value="KAK1352758.1"/>
    <property type="molecule type" value="Genomic_DNA"/>
</dbReference>
<name>A0AAD8MQ34_9APIA</name>
<gene>
    <name evidence="3" type="ORF">POM88_022980</name>
    <name evidence="2" type="ORF">POM88_053189</name>
    <name evidence="1" type="ORF">POM88_054428</name>
</gene>
<dbReference type="EMBL" id="JAUIZM010000005">
    <property type="protein sequence ID" value="KAK1385245.1"/>
    <property type="molecule type" value="Genomic_DNA"/>
</dbReference>
<evidence type="ECO:0000313" key="2">
    <source>
        <dbReference type="EMBL" id="KAK1352758.1"/>
    </source>
</evidence>
<keyword evidence="4" id="KW-1185">Reference proteome</keyword>
<reference evidence="3" key="2">
    <citation type="submission" date="2023-05" db="EMBL/GenBank/DDBJ databases">
        <authorList>
            <person name="Schelkunov M.I."/>
        </authorList>
    </citation>
    <scope>NUCLEOTIDE SEQUENCE</scope>
    <source>
        <strain evidence="3">Hsosn_3</strain>
        <tissue evidence="3">Leaf</tissue>
    </source>
</reference>
<accession>A0AAD8MQ34</accession>
<protein>
    <submittedName>
        <fullName evidence="3">Uncharacterized protein</fullName>
    </submittedName>
</protein>
<organism evidence="3 4">
    <name type="scientific">Heracleum sosnowskyi</name>
    <dbReference type="NCBI Taxonomy" id="360622"/>
    <lineage>
        <taxon>Eukaryota</taxon>
        <taxon>Viridiplantae</taxon>
        <taxon>Streptophyta</taxon>
        <taxon>Embryophyta</taxon>
        <taxon>Tracheophyta</taxon>
        <taxon>Spermatophyta</taxon>
        <taxon>Magnoliopsida</taxon>
        <taxon>eudicotyledons</taxon>
        <taxon>Gunneridae</taxon>
        <taxon>Pentapetalae</taxon>
        <taxon>asterids</taxon>
        <taxon>campanulids</taxon>
        <taxon>Apiales</taxon>
        <taxon>Apiaceae</taxon>
        <taxon>Apioideae</taxon>
        <taxon>apioid superclade</taxon>
        <taxon>Tordylieae</taxon>
        <taxon>Tordyliinae</taxon>
        <taxon>Heracleum</taxon>
    </lineage>
</organism>
<proteinExistence type="predicted"/>
<dbReference type="AlphaFoldDB" id="A0AAD8MQ34"/>
<sequence>MHHSVLVNGVAFWLGSKPMDCRILVCFDTKTNTLREILLPDWVAYFVENYRAGRVDMWVLKGDSINEFFWEKKMNVGLTEDMKQMILLIRGIIGGAEAAYSQSAFKSKGLRHSQYNWPEECNSRSYEKNWDSLRGKDKDCVVFPKCRIEDEREANVDEDRGLCYDKQLALMENNNLLQTGIEEACLDAAESHLEPRPW</sequence>
<evidence type="ECO:0000313" key="1">
    <source>
        <dbReference type="EMBL" id="KAK1351342.1"/>
    </source>
</evidence>
<comment type="caution">
    <text evidence="3">The sequence shown here is derived from an EMBL/GenBank/DDBJ whole genome shotgun (WGS) entry which is preliminary data.</text>
</comment>
<evidence type="ECO:0000313" key="3">
    <source>
        <dbReference type="EMBL" id="KAK1385245.1"/>
    </source>
</evidence>
<reference evidence="3" key="1">
    <citation type="submission" date="2023-02" db="EMBL/GenBank/DDBJ databases">
        <title>Genome of toxic invasive species Heracleum sosnowskyi carries increased number of genes despite the absence of recent whole-genome duplications.</title>
        <authorList>
            <person name="Schelkunov M."/>
            <person name="Shtratnikova V."/>
            <person name="Makarenko M."/>
            <person name="Klepikova A."/>
            <person name="Omelchenko D."/>
            <person name="Novikova G."/>
            <person name="Obukhova E."/>
            <person name="Bogdanov V."/>
            <person name="Penin A."/>
            <person name="Logacheva M."/>
        </authorList>
    </citation>
    <scope>NUCLEOTIDE SEQUENCE</scope>
    <source>
        <strain evidence="3">Hsosn_3</strain>
        <tissue evidence="3">Leaf</tissue>
    </source>
</reference>
<dbReference type="Proteomes" id="UP001237642">
    <property type="component" value="Unassembled WGS sequence"/>
</dbReference>